<keyword evidence="2" id="KW-0732">Signal</keyword>
<dbReference type="InterPro" id="IPR001283">
    <property type="entry name" value="CRISP-related"/>
</dbReference>
<accession>A0AAD5PWL7</accession>
<evidence type="ECO:0000313" key="4">
    <source>
        <dbReference type="EMBL" id="KAI9558015.1"/>
    </source>
</evidence>
<dbReference type="SUPFAM" id="SSF55797">
    <property type="entry name" value="PR-1-like"/>
    <property type="match status" value="1"/>
</dbReference>
<dbReference type="Proteomes" id="UP000820818">
    <property type="component" value="Linkage Group LG5"/>
</dbReference>
<dbReference type="InterPro" id="IPR018244">
    <property type="entry name" value="Allrgn_V5/Tpx1_CS"/>
</dbReference>
<feature type="chain" id="PRO_5042102018" description="SCP domain-containing protein" evidence="2">
    <location>
        <begin position="25"/>
        <end position="374"/>
    </location>
</feature>
<dbReference type="GO" id="GO:0005576">
    <property type="term" value="C:extracellular region"/>
    <property type="evidence" value="ECO:0007669"/>
    <property type="project" value="InterPro"/>
</dbReference>
<evidence type="ECO:0000256" key="2">
    <source>
        <dbReference type="SAM" id="SignalP"/>
    </source>
</evidence>
<dbReference type="InterPro" id="IPR002413">
    <property type="entry name" value="V5_allergen-like"/>
</dbReference>
<dbReference type="InterPro" id="IPR014044">
    <property type="entry name" value="CAP_dom"/>
</dbReference>
<organism evidence="4 5">
    <name type="scientific">Daphnia sinensis</name>
    <dbReference type="NCBI Taxonomy" id="1820382"/>
    <lineage>
        <taxon>Eukaryota</taxon>
        <taxon>Metazoa</taxon>
        <taxon>Ecdysozoa</taxon>
        <taxon>Arthropoda</taxon>
        <taxon>Crustacea</taxon>
        <taxon>Branchiopoda</taxon>
        <taxon>Diplostraca</taxon>
        <taxon>Cladocera</taxon>
        <taxon>Anomopoda</taxon>
        <taxon>Daphniidae</taxon>
        <taxon>Daphnia</taxon>
        <taxon>Daphnia similis group</taxon>
    </lineage>
</organism>
<dbReference type="PROSITE" id="PS01009">
    <property type="entry name" value="CRISP_1"/>
    <property type="match status" value="1"/>
</dbReference>
<dbReference type="PRINTS" id="PR00837">
    <property type="entry name" value="V5TPXLIKE"/>
</dbReference>
<gene>
    <name evidence="4" type="ORF">GHT06_014768</name>
</gene>
<protein>
    <recommendedName>
        <fullName evidence="3">SCP domain-containing protein</fullName>
    </recommendedName>
</protein>
<reference evidence="4 5" key="1">
    <citation type="submission" date="2022-05" db="EMBL/GenBank/DDBJ databases">
        <title>A multi-omics perspective on studying reproductive biology in Daphnia sinensis.</title>
        <authorList>
            <person name="Jia J."/>
        </authorList>
    </citation>
    <scope>NUCLEOTIDE SEQUENCE [LARGE SCALE GENOMIC DNA]</scope>
    <source>
        <strain evidence="4 5">WSL</strain>
    </source>
</reference>
<dbReference type="PRINTS" id="PR00838">
    <property type="entry name" value="V5ALLERGEN"/>
</dbReference>
<comment type="caution">
    <text evidence="4">The sequence shown here is derived from an EMBL/GenBank/DDBJ whole genome shotgun (WGS) entry which is preliminary data.</text>
</comment>
<feature type="signal peptide" evidence="2">
    <location>
        <begin position="1"/>
        <end position="24"/>
    </location>
</feature>
<feature type="domain" description="SCP" evidence="3">
    <location>
        <begin position="181"/>
        <end position="349"/>
    </location>
</feature>
<proteinExistence type="predicted"/>
<dbReference type="CDD" id="cd05380">
    <property type="entry name" value="CAP_euk"/>
    <property type="match status" value="1"/>
</dbReference>
<dbReference type="PROSITE" id="PS01010">
    <property type="entry name" value="CRISP_2"/>
    <property type="match status" value="1"/>
</dbReference>
<dbReference type="InterPro" id="IPR035940">
    <property type="entry name" value="CAP_sf"/>
</dbReference>
<keyword evidence="5" id="KW-1185">Reference proteome</keyword>
<evidence type="ECO:0000259" key="3">
    <source>
        <dbReference type="SMART" id="SM00198"/>
    </source>
</evidence>
<dbReference type="Pfam" id="PF00188">
    <property type="entry name" value="CAP"/>
    <property type="match status" value="1"/>
</dbReference>
<dbReference type="Gene3D" id="3.40.33.10">
    <property type="entry name" value="CAP"/>
    <property type="match status" value="1"/>
</dbReference>
<dbReference type="EMBL" id="WJBH02000005">
    <property type="protein sequence ID" value="KAI9558015.1"/>
    <property type="molecule type" value="Genomic_DNA"/>
</dbReference>
<name>A0AAD5PWL7_9CRUS</name>
<evidence type="ECO:0000256" key="1">
    <source>
        <dbReference type="SAM" id="MobiDB-lite"/>
    </source>
</evidence>
<dbReference type="PANTHER" id="PTHR10334">
    <property type="entry name" value="CYSTEINE-RICH SECRETORY PROTEIN-RELATED"/>
    <property type="match status" value="1"/>
</dbReference>
<feature type="region of interest" description="Disordered" evidence="1">
    <location>
        <begin position="21"/>
        <end position="140"/>
    </location>
</feature>
<dbReference type="AlphaFoldDB" id="A0AAD5PWL7"/>
<sequence length="374" mass="40038">MKFFAASLLIVVCLFSCGLPPTTTKLPPTTTKLPPTTTKLPPTTTKLPPTTTKLPPTTTKLPPTTTKLPPTTTKLPSTTTKLPPTTTKLPPTTTKLPPTTTRLPPTTTNTPPTTTRLPPTTTKPAETTTRPTVTTTKPSTSYCNISTCRVPSDNTLCKYSNTTWGAACQPPYPTVSIISADEITVILNAHNDYRRKVAQGLETRGNPGPQPSASNMRQLIWDDELAVMAQTHAQQCVFQHDTCRDVLRFRVGQNIYVGASSADNLGTSNWNEAVTAWYDEVDGMTAAYVTSFPASPPSVIGHYTQLVWATSYTVGCGVAYYQSTAVFGPSFPYNRLYVCNYGPAGNFLSSPVYAQGSAGSACAAPTSNNNGLCA</sequence>
<dbReference type="FunFam" id="3.40.33.10:FF:000035">
    <property type="entry name" value="CRISP3: cysteine-rich secretory protein, putative"/>
    <property type="match status" value="1"/>
</dbReference>
<evidence type="ECO:0000313" key="5">
    <source>
        <dbReference type="Proteomes" id="UP000820818"/>
    </source>
</evidence>
<dbReference type="SMART" id="SM00198">
    <property type="entry name" value="SCP"/>
    <property type="match status" value="1"/>
</dbReference>